<feature type="modified residue" description="4-aspartylphosphate" evidence="4">
    <location>
        <position position="54"/>
    </location>
</feature>
<dbReference type="SMART" id="SM00448">
    <property type="entry name" value="REC"/>
    <property type="match status" value="1"/>
</dbReference>
<dbReference type="PANTHER" id="PTHR45339:SF5">
    <property type="entry name" value="HISTIDINE KINASE"/>
    <property type="match status" value="1"/>
</dbReference>
<dbReference type="InterPro" id="IPR036641">
    <property type="entry name" value="HPT_dom_sf"/>
</dbReference>
<dbReference type="Gene3D" id="1.20.120.160">
    <property type="entry name" value="HPT domain"/>
    <property type="match status" value="1"/>
</dbReference>
<dbReference type="SUPFAM" id="SSF47226">
    <property type="entry name" value="Histidine-containing phosphotransfer domain, HPT domain"/>
    <property type="match status" value="1"/>
</dbReference>
<dbReference type="RefSeq" id="WP_212674026.1">
    <property type="nucleotide sequence ID" value="NZ_JAGSPJ010000001.1"/>
</dbReference>
<dbReference type="SUPFAM" id="SSF52172">
    <property type="entry name" value="CheY-like"/>
    <property type="match status" value="1"/>
</dbReference>
<proteinExistence type="predicted"/>
<dbReference type="EMBL" id="JAGSPJ010000001">
    <property type="protein sequence ID" value="MBR7798903.1"/>
    <property type="molecule type" value="Genomic_DNA"/>
</dbReference>
<name>A0A941ICI3_9BURK</name>
<evidence type="ECO:0000259" key="5">
    <source>
        <dbReference type="PROSITE" id="PS50110"/>
    </source>
</evidence>
<dbReference type="GO" id="GO:0004672">
    <property type="term" value="F:protein kinase activity"/>
    <property type="evidence" value="ECO:0007669"/>
    <property type="project" value="UniProtKB-ARBA"/>
</dbReference>
<dbReference type="PROSITE" id="PS50110">
    <property type="entry name" value="RESPONSE_REGULATORY"/>
    <property type="match status" value="1"/>
</dbReference>
<dbReference type="Proteomes" id="UP000678545">
    <property type="component" value="Unassembled WGS sequence"/>
</dbReference>
<evidence type="ECO:0000259" key="6">
    <source>
        <dbReference type="PROSITE" id="PS50894"/>
    </source>
</evidence>
<dbReference type="GO" id="GO:0005524">
    <property type="term" value="F:ATP binding"/>
    <property type="evidence" value="ECO:0007669"/>
    <property type="project" value="UniProtKB-KW"/>
</dbReference>
<sequence length="344" mass="39372">MRILLAEDNDFNQEIAVELLTEAGYEVTAVEDGQALLDILFAKPPRYYSLILMDLEMPVMDGHEATVQIRKHAQFAYLPIIALTAHKTDETKRRCQQEGMQDFLSKPFEASDFYQILSTWLEKNEHDLTRQEEGHALTELPALKSIDVERGFALSGRNLALYLHLLDRFRHSQVDMLLKLREFDFSQLFSLEFKRQIHTQKGVCGTIGAIQLASALEYFESQLINKIIATENDNQFQSEIKSQLSQICKLLESTIDEINDFFANDKTPQAVPAHPASDISTPQEFQELKRELIALLETGSAEAIDLFELHRLQFESRLTKSLFDAFSEALQNYNFDQACSILKT</sequence>
<organism evidence="7 8">
    <name type="scientific">Undibacterium fentianense</name>
    <dbReference type="NCBI Taxonomy" id="2828728"/>
    <lineage>
        <taxon>Bacteria</taxon>
        <taxon>Pseudomonadati</taxon>
        <taxon>Pseudomonadota</taxon>
        <taxon>Betaproteobacteria</taxon>
        <taxon>Burkholderiales</taxon>
        <taxon>Oxalobacteraceae</taxon>
        <taxon>Undibacterium</taxon>
    </lineage>
</organism>
<dbReference type="CDD" id="cd17546">
    <property type="entry name" value="REC_hyHK_CKI1_RcsC-like"/>
    <property type="match status" value="1"/>
</dbReference>
<feature type="modified residue" description="Phosphohistidine" evidence="3">
    <location>
        <position position="198"/>
    </location>
</feature>
<dbReference type="Gene3D" id="3.40.50.2300">
    <property type="match status" value="1"/>
</dbReference>
<evidence type="ECO:0000256" key="3">
    <source>
        <dbReference type="PROSITE-ProRule" id="PRU00110"/>
    </source>
</evidence>
<keyword evidence="8" id="KW-1185">Reference proteome</keyword>
<feature type="domain" description="HPt" evidence="6">
    <location>
        <begin position="158"/>
        <end position="254"/>
    </location>
</feature>
<evidence type="ECO:0000256" key="2">
    <source>
        <dbReference type="ARBA" id="ARBA00023012"/>
    </source>
</evidence>
<keyword evidence="1 4" id="KW-0597">Phosphoprotein</keyword>
<dbReference type="GO" id="GO:0005886">
    <property type="term" value="C:plasma membrane"/>
    <property type="evidence" value="ECO:0007669"/>
    <property type="project" value="UniProtKB-SubCell"/>
</dbReference>
<comment type="caution">
    <text evidence="7">The sequence shown here is derived from an EMBL/GenBank/DDBJ whole genome shotgun (WGS) entry which is preliminary data.</text>
</comment>
<feature type="domain" description="Response regulatory" evidence="5">
    <location>
        <begin position="2"/>
        <end position="121"/>
    </location>
</feature>
<dbReference type="InterPro" id="IPR001789">
    <property type="entry name" value="Sig_transdc_resp-reg_receiver"/>
</dbReference>
<evidence type="ECO:0000313" key="8">
    <source>
        <dbReference type="Proteomes" id="UP000678545"/>
    </source>
</evidence>
<accession>A0A941ICI3</accession>
<protein>
    <submittedName>
        <fullName evidence="7">Response regulator</fullName>
    </submittedName>
</protein>
<dbReference type="AlphaFoldDB" id="A0A941ICI3"/>
<evidence type="ECO:0000256" key="1">
    <source>
        <dbReference type="ARBA" id="ARBA00022553"/>
    </source>
</evidence>
<evidence type="ECO:0000313" key="7">
    <source>
        <dbReference type="EMBL" id="MBR7798903.1"/>
    </source>
</evidence>
<dbReference type="GO" id="GO:0000160">
    <property type="term" value="P:phosphorelay signal transduction system"/>
    <property type="evidence" value="ECO:0007669"/>
    <property type="project" value="UniProtKB-KW"/>
</dbReference>
<dbReference type="Pfam" id="PF00072">
    <property type="entry name" value="Response_reg"/>
    <property type="match status" value="1"/>
</dbReference>
<dbReference type="InterPro" id="IPR008207">
    <property type="entry name" value="Sig_transdc_His_kin_Hpt_dom"/>
</dbReference>
<keyword evidence="2" id="KW-0902">Two-component regulatory system</keyword>
<dbReference type="PROSITE" id="PS50894">
    <property type="entry name" value="HPT"/>
    <property type="match status" value="1"/>
</dbReference>
<dbReference type="InterPro" id="IPR011006">
    <property type="entry name" value="CheY-like_superfamily"/>
</dbReference>
<reference evidence="7" key="1">
    <citation type="submission" date="2021-04" db="EMBL/GenBank/DDBJ databases">
        <title>novel species isolated from subtropical streams in China.</title>
        <authorList>
            <person name="Lu H."/>
        </authorList>
    </citation>
    <scope>NUCLEOTIDE SEQUENCE</scope>
    <source>
        <strain evidence="7">FT137W</strain>
    </source>
</reference>
<dbReference type="PANTHER" id="PTHR45339">
    <property type="entry name" value="HYBRID SIGNAL TRANSDUCTION HISTIDINE KINASE J"/>
    <property type="match status" value="1"/>
</dbReference>
<evidence type="ECO:0000256" key="4">
    <source>
        <dbReference type="PROSITE-ProRule" id="PRU00169"/>
    </source>
</evidence>
<gene>
    <name evidence="7" type="ORF">KDM90_02630</name>
</gene>